<dbReference type="EMBL" id="CP065592">
    <property type="protein sequence ID" value="QPQ54803.1"/>
    <property type="molecule type" value="Genomic_DNA"/>
</dbReference>
<keyword evidence="2" id="KW-0255">Endonuclease</keyword>
<dbReference type="KEGG" id="sflv:IC614_10825"/>
<dbReference type="PANTHER" id="PTHR38590:SF1">
    <property type="entry name" value="BLL0828 PROTEIN"/>
    <property type="match status" value="1"/>
</dbReference>
<dbReference type="InterPro" id="IPR011335">
    <property type="entry name" value="Restrct_endonuc-II-like"/>
</dbReference>
<dbReference type="Pfam" id="PF04480">
    <property type="entry name" value="DUF559"/>
    <property type="match status" value="1"/>
</dbReference>
<evidence type="ECO:0000313" key="3">
    <source>
        <dbReference type="Proteomes" id="UP000594873"/>
    </source>
</evidence>
<keyword evidence="2" id="KW-0378">Hydrolase</keyword>
<accession>A0A7T2LLW0</accession>
<proteinExistence type="predicted"/>
<reference evidence="2 3" key="1">
    <citation type="submission" date="2020-11" db="EMBL/GenBank/DDBJ databases">
        <title>Genome seq and assembly of Sphingosinicella sp.</title>
        <authorList>
            <person name="Chhetri G."/>
        </authorList>
    </citation>
    <scope>NUCLEOTIDE SEQUENCE [LARGE SCALE GENOMIC DNA]</scope>
    <source>
        <strain evidence="2 3">UDD2</strain>
    </source>
</reference>
<dbReference type="PANTHER" id="PTHR38590">
    <property type="entry name" value="BLL0828 PROTEIN"/>
    <property type="match status" value="1"/>
</dbReference>
<evidence type="ECO:0000313" key="2">
    <source>
        <dbReference type="EMBL" id="QPQ54803.1"/>
    </source>
</evidence>
<organism evidence="2 3">
    <name type="scientific">Allosphingosinicella flava</name>
    <dbReference type="NCBI Taxonomy" id="2771430"/>
    <lineage>
        <taxon>Bacteria</taxon>
        <taxon>Pseudomonadati</taxon>
        <taxon>Pseudomonadota</taxon>
        <taxon>Alphaproteobacteria</taxon>
        <taxon>Sphingomonadales</taxon>
        <taxon>Sphingomonadaceae</taxon>
        <taxon>Allosphingosinicella</taxon>
    </lineage>
</organism>
<dbReference type="SUPFAM" id="SSF52980">
    <property type="entry name" value="Restriction endonuclease-like"/>
    <property type="match status" value="1"/>
</dbReference>
<dbReference type="Gene3D" id="3.40.960.10">
    <property type="entry name" value="VSR Endonuclease"/>
    <property type="match status" value="1"/>
</dbReference>
<dbReference type="AlphaFoldDB" id="A0A7T2LLW0"/>
<dbReference type="Proteomes" id="UP000594873">
    <property type="component" value="Chromosome"/>
</dbReference>
<dbReference type="InterPro" id="IPR007569">
    <property type="entry name" value="DUF559"/>
</dbReference>
<sequence length="126" mass="14093">MRDQNLLKHAKSMRRAPTEPEQRLWLALRAGRLTGAKFRRQVVIGPYIADFACRLPSQLVIEIDGNTHADQAAYDQARTQYLEAQGYCVLRFTNADIMTNLEGVLQASTQALTPPLPNLSPEGERG</sequence>
<dbReference type="InterPro" id="IPR047216">
    <property type="entry name" value="Endonuclease_DUF559_bact"/>
</dbReference>
<evidence type="ECO:0000259" key="1">
    <source>
        <dbReference type="Pfam" id="PF04480"/>
    </source>
</evidence>
<keyword evidence="3" id="KW-1185">Reference proteome</keyword>
<feature type="domain" description="DUF559" evidence="1">
    <location>
        <begin position="6"/>
        <end position="111"/>
    </location>
</feature>
<dbReference type="GO" id="GO:0004519">
    <property type="term" value="F:endonuclease activity"/>
    <property type="evidence" value="ECO:0007669"/>
    <property type="project" value="UniProtKB-KW"/>
</dbReference>
<dbReference type="CDD" id="cd01038">
    <property type="entry name" value="Endonuclease_DUF559"/>
    <property type="match status" value="1"/>
</dbReference>
<name>A0A7T2LLW0_9SPHN</name>
<protein>
    <submittedName>
        <fullName evidence="2">Endonuclease domain-containing protein</fullName>
    </submittedName>
</protein>
<keyword evidence="2" id="KW-0540">Nuclease</keyword>
<gene>
    <name evidence="2" type="ORF">IC614_10825</name>
</gene>